<name>A0AA48K9S4_9BACT</name>
<dbReference type="AlphaFoldDB" id="A0AA48K9S4"/>
<evidence type="ECO:0000313" key="2">
    <source>
        <dbReference type="EMBL" id="BDU74284.1"/>
    </source>
</evidence>
<reference evidence="3" key="1">
    <citation type="journal article" date="2023" name="Int. J. Syst. Evol. Microbiol.">
        <title>Mesoterricola silvestris gen. nov., sp. nov., Mesoterricola sediminis sp. nov., Geothrix oryzae sp. nov., Geothrix edaphica sp. nov., Geothrix rubra sp. nov., and Geothrix limicola sp. nov., six novel members of Acidobacteriota isolated from soils.</title>
        <authorList>
            <person name="Itoh H."/>
            <person name="Sugisawa Y."/>
            <person name="Mise K."/>
            <person name="Xu Z."/>
            <person name="Kuniyasu M."/>
            <person name="Ushijima N."/>
            <person name="Kawano K."/>
            <person name="Kobayashi E."/>
            <person name="Shiratori Y."/>
            <person name="Masuda Y."/>
            <person name="Senoo K."/>
        </authorList>
    </citation>
    <scope>NUCLEOTIDE SEQUENCE [LARGE SCALE GENOMIC DNA]</scope>
    <source>
        <strain evidence="3">W79</strain>
    </source>
</reference>
<dbReference type="PANTHER" id="PTHR15032">
    <property type="entry name" value="N-ACYL-PHOSPHATIDYLETHANOLAMINE-HYDROLYZING PHOSPHOLIPASE D"/>
    <property type="match status" value="1"/>
</dbReference>
<accession>A0AA48K9S4</accession>
<dbReference type="Gene3D" id="3.60.15.10">
    <property type="entry name" value="Ribonuclease Z/Hydroxyacylglutathione hydrolase-like"/>
    <property type="match status" value="1"/>
</dbReference>
<sequence>MKNPDLPTIRHGYCGNTFRQGRFQERYMSTVGRSFWPVLAWKLSRNPKAREKREDDFRLAVRPLDAVPEGDCLVWLGHASFLLRAAGRTLLLDPVLKGPRFLKRLAAVPLDVAGVEVDYVLVSHGHYDHLDLPTLRSLSGPRLTALVPLRLGALAREGNPAMAVQEAGWYQRFETGPDLRITLLPAQHWHRRGLTDHNAALWGSFLVQWGSRSLYFAGDTGYNGHFREIREQVGPVDLALLPIGAYDPPSLMRPSHLNPEEALQAFDDLAAGTLVPMHYGTFDLSDEPRGEPLRRLLAGAGARSIRPLDVGEILPLQFD</sequence>
<dbReference type="PANTHER" id="PTHR15032:SF4">
    <property type="entry name" value="N-ACYL-PHOSPHATIDYLETHANOLAMINE-HYDROLYZING PHOSPHOLIPASE D"/>
    <property type="match status" value="1"/>
</dbReference>
<keyword evidence="3" id="KW-1185">Reference proteome</keyword>
<dbReference type="EMBL" id="AP027080">
    <property type="protein sequence ID" value="BDU74284.1"/>
    <property type="molecule type" value="Genomic_DNA"/>
</dbReference>
<dbReference type="KEGG" id="msil:METEAL_34580"/>
<evidence type="ECO:0000313" key="3">
    <source>
        <dbReference type="Proteomes" id="UP001238179"/>
    </source>
</evidence>
<organism evidence="2 3">
    <name type="scientific">Mesoterricola silvestris</name>
    <dbReference type="NCBI Taxonomy" id="2927979"/>
    <lineage>
        <taxon>Bacteria</taxon>
        <taxon>Pseudomonadati</taxon>
        <taxon>Acidobacteriota</taxon>
        <taxon>Holophagae</taxon>
        <taxon>Holophagales</taxon>
        <taxon>Holophagaceae</taxon>
        <taxon>Mesoterricola</taxon>
    </lineage>
</organism>
<evidence type="ECO:0000259" key="1">
    <source>
        <dbReference type="Pfam" id="PF12706"/>
    </source>
</evidence>
<dbReference type="RefSeq" id="WP_316412958.1">
    <property type="nucleotide sequence ID" value="NZ_AP027080.1"/>
</dbReference>
<dbReference type="InterPro" id="IPR036866">
    <property type="entry name" value="RibonucZ/Hydroxyglut_hydro"/>
</dbReference>
<gene>
    <name evidence="2" type="ORF">METEAL_34580</name>
</gene>
<protein>
    <submittedName>
        <fullName evidence="2">Membrane protein</fullName>
    </submittedName>
</protein>
<dbReference type="Pfam" id="PF12706">
    <property type="entry name" value="Lactamase_B_2"/>
    <property type="match status" value="1"/>
</dbReference>
<proteinExistence type="predicted"/>
<feature type="domain" description="Metallo-beta-lactamase" evidence="1">
    <location>
        <begin position="88"/>
        <end position="279"/>
    </location>
</feature>
<dbReference type="InterPro" id="IPR001279">
    <property type="entry name" value="Metallo-B-lactamas"/>
</dbReference>
<dbReference type="Proteomes" id="UP001238179">
    <property type="component" value="Chromosome"/>
</dbReference>
<dbReference type="SUPFAM" id="SSF56281">
    <property type="entry name" value="Metallo-hydrolase/oxidoreductase"/>
    <property type="match status" value="1"/>
</dbReference>
<dbReference type="GO" id="GO:0005737">
    <property type="term" value="C:cytoplasm"/>
    <property type="evidence" value="ECO:0007669"/>
    <property type="project" value="TreeGrafter"/>
</dbReference>